<proteinExistence type="predicted"/>
<gene>
    <name evidence="2" type="ORF">J2Z35_001207</name>
</gene>
<reference evidence="2 3" key="1">
    <citation type="submission" date="2021-03" db="EMBL/GenBank/DDBJ databases">
        <title>Genomic Encyclopedia of Type Strains, Phase IV (KMG-IV): sequencing the most valuable type-strain genomes for metagenomic binning, comparative biology and taxonomic classification.</title>
        <authorList>
            <person name="Goeker M."/>
        </authorList>
    </citation>
    <scope>NUCLEOTIDE SEQUENCE [LARGE SCALE GENOMIC DNA]</scope>
    <source>
        <strain evidence="2 3">DSM 27512</strain>
    </source>
</reference>
<organism evidence="2 3">
    <name type="scientific">Acetoanaerobium pronyense</name>
    <dbReference type="NCBI Taxonomy" id="1482736"/>
    <lineage>
        <taxon>Bacteria</taxon>
        <taxon>Bacillati</taxon>
        <taxon>Bacillota</taxon>
        <taxon>Clostridia</taxon>
        <taxon>Peptostreptococcales</taxon>
        <taxon>Filifactoraceae</taxon>
        <taxon>Acetoanaerobium</taxon>
    </lineage>
</organism>
<keyword evidence="1" id="KW-0812">Transmembrane</keyword>
<dbReference type="EMBL" id="JAGGLI010000011">
    <property type="protein sequence ID" value="MBP2027413.1"/>
    <property type="molecule type" value="Genomic_DNA"/>
</dbReference>
<keyword evidence="1" id="KW-0472">Membrane</keyword>
<keyword evidence="1" id="KW-1133">Transmembrane helix</keyword>
<keyword evidence="3" id="KW-1185">Reference proteome</keyword>
<name>A0ABS4KI43_9FIRM</name>
<evidence type="ECO:0000256" key="1">
    <source>
        <dbReference type="SAM" id="Phobius"/>
    </source>
</evidence>
<protein>
    <submittedName>
        <fullName evidence="2">Uncharacterized protein</fullName>
    </submittedName>
</protein>
<dbReference type="RefSeq" id="WP_209660475.1">
    <property type="nucleotide sequence ID" value="NZ_JAGGLI010000011.1"/>
</dbReference>
<comment type="caution">
    <text evidence="2">The sequence shown here is derived from an EMBL/GenBank/DDBJ whole genome shotgun (WGS) entry which is preliminary data.</text>
</comment>
<dbReference type="Proteomes" id="UP001314903">
    <property type="component" value="Unassembled WGS sequence"/>
</dbReference>
<evidence type="ECO:0000313" key="2">
    <source>
        <dbReference type="EMBL" id="MBP2027413.1"/>
    </source>
</evidence>
<feature type="transmembrane region" description="Helical" evidence="1">
    <location>
        <begin position="45"/>
        <end position="62"/>
    </location>
</feature>
<accession>A0ABS4KI43</accession>
<evidence type="ECO:0000313" key="3">
    <source>
        <dbReference type="Proteomes" id="UP001314903"/>
    </source>
</evidence>
<sequence>METKKVSRSRKTYQDRKETFNSWACQAHCGVEKDIVPRNKGTGSLFYMIPLLLITFAVLLIFL</sequence>